<organism evidence="2 3">
    <name type="scientific">Ilyodon furcidens</name>
    <name type="common">goldbreast splitfin</name>
    <dbReference type="NCBI Taxonomy" id="33524"/>
    <lineage>
        <taxon>Eukaryota</taxon>
        <taxon>Metazoa</taxon>
        <taxon>Chordata</taxon>
        <taxon>Craniata</taxon>
        <taxon>Vertebrata</taxon>
        <taxon>Euteleostomi</taxon>
        <taxon>Actinopterygii</taxon>
        <taxon>Neopterygii</taxon>
        <taxon>Teleostei</taxon>
        <taxon>Neoteleostei</taxon>
        <taxon>Acanthomorphata</taxon>
        <taxon>Ovalentaria</taxon>
        <taxon>Atherinomorphae</taxon>
        <taxon>Cyprinodontiformes</taxon>
        <taxon>Goodeidae</taxon>
        <taxon>Ilyodon</taxon>
    </lineage>
</organism>
<feature type="region of interest" description="Disordered" evidence="1">
    <location>
        <begin position="30"/>
        <end position="55"/>
    </location>
</feature>
<reference evidence="2 3" key="1">
    <citation type="submission" date="2021-06" db="EMBL/GenBank/DDBJ databases">
        <authorList>
            <person name="Palmer J.M."/>
        </authorList>
    </citation>
    <scope>NUCLEOTIDE SEQUENCE [LARGE SCALE GENOMIC DNA]</scope>
    <source>
        <strain evidence="3">if_2019</strain>
        <tissue evidence="2">Muscle</tissue>
    </source>
</reference>
<evidence type="ECO:0000256" key="1">
    <source>
        <dbReference type="SAM" id="MobiDB-lite"/>
    </source>
</evidence>
<dbReference type="Proteomes" id="UP001482620">
    <property type="component" value="Unassembled WGS sequence"/>
</dbReference>
<sequence length="79" mass="8693">MRQVTFSSMTSSHQRRAKMIRDVQIHADVQQAASSGLKPGATRDETHLEESPSSCSQGCVPHCLVGVSEMTLMNLCHHE</sequence>
<protein>
    <submittedName>
        <fullName evidence="2">Uncharacterized protein</fullName>
    </submittedName>
</protein>
<evidence type="ECO:0000313" key="2">
    <source>
        <dbReference type="EMBL" id="MEQ2229694.1"/>
    </source>
</evidence>
<keyword evidence="3" id="KW-1185">Reference proteome</keyword>
<dbReference type="EMBL" id="JAHRIQ010025465">
    <property type="protein sequence ID" value="MEQ2229694.1"/>
    <property type="molecule type" value="Genomic_DNA"/>
</dbReference>
<gene>
    <name evidence="2" type="ORF">ILYODFUR_021485</name>
</gene>
<feature type="compositionally biased region" description="Basic and acidic residues" evidence="1">
    <location>
        <begin position="41"/>
        <end position="50"/>
    </location>
</feature>
<accession>A0ABV0TB35</accession>
<proteinExistence type="predicted"/>
<comment type="caution">
    <text evidence="2">The sequence shown here is derived from an EMBL/GenBank/DDBJ whole genome shotgun (WGS) entry which is preliminary data.</text>
</comment>
<evidence type="ECO:0000313" key="3">
    <source>
        <dbReference type="Proteomes" id="UP001482620"/>
    </source>
</evidence>
<name>A0ABV0TB35_9TELE</name>